<dbReference type="InterPro" id="IPR001398">
    <property type="entry name" value="Macrophage_inhib_fac"/>
</dbReference>
<evidence type="ECO:0000256" key="9">
    <source>
        <dbReference type="ARBA" id="ARBA00039086"/>
    </source>
</evidence>
<evidence type="ECO:0000256" key="7">
    <source>
        <dbReference type="ARBA" id="ARBA00036823"/>
    </source>
</evidence>
<reference evidence="13 14" key="1">
    <citation type="journal article" date="2014" name="BMC Genomics">
        <title>Genome and secretome analysis of the hemibiotrophic fungal pathogen, Moniliophthora roreri, which causes frosty pod rot disease of cacao: mechanisms of the biotrophic and necrotrophic phases.</title>
        <authorList>
            <person name="Meinhardt L.W."/>
            <person name="Costa G.G.L."/>
            <person name="Thomazella D.P.T."/>
            <person name="Teixeira P.J.P.L."/>
            <person name="Carazzolle M.F."/>
            <person name="Schuster S.C."/>
            <person name="Carlson J.E."/>
            <person name="Guiltinan M.J."/>
            <person name="Mieczkowski P."/>
            <person name="Farmer A."/>
            <person name="Ramaraj T."/>
            <person name="Crozier J."/>
            <person name="Davis R.E."/>
            <person name="Shao J."/>
            <person name="Melnick R.L."/>
            <person name="Pereira G.A.G."/>
            <person name="Bailey B.A."/>
        </authorList>
    </citation>
    <scope>NUCLEOTIDE SEQUENCE [LARGE SCALE GENOMIC DNA]</scope>
    <source>
        <strain evidence="13 14">MCA 2997</strain>
    </source>
</reference>
<dbReference type="STRING" id="1381753.V2WMV3"/>
<protein>
    <recommendedName>
        <fullName evidence="12">L-dopachrome isomerase</fullName>
        <ecNumber evidence="9">5.3.2.1</ecNumber>
        <ecNumber evidence="8">5.3.3.12</ecNumber>
    </recommendedName>
    <alternativeName>
        <fullName evidence="10">L-dopachrome tautomerase</fullName>
    </alternativeName>
    <alternativeName>
        <fullName evidence="11">Phenylpyruvate tautomerase</fullName>
    </alternativeName>
</protein>
<evidence type="ECO:0000313" key="14">
    <source>
        <dbReference type="Proteomes" id="UP000017559"/>
    </source>
</evidence>
<evidence type="ECO:0000256" key="11">
    <source>
        <dbReference type="ARBA" id="ARBA00041912"/>
    </source>
</evidence>
<evidence type="ECO:0000256" key="10">
    <source>
        <dbReference type="ARBA" id="ARBA00041631"/>
    </source>
</evidence>
<dbReference type="Pfam" id="PF01187">
    <property type="entry name" value="MIF"/>
    <property type="match status" value="1"/>
</dbReference>
<dbReference type="EMBL" id="AWSO01002189">
    <property type="protein sequence ID" value="ESK81881.1"/>
    <property type="molecule type" value="Genomic_DNA"/>
</dbReference>
<evidence type="ECO:0000256" key="12">
    <source>
        <dbReference type="ARBA" id="ARBA00042730"/>
    </source>
</evidence>
<evidence type="ECO:0000256" key="6">
    <source>
        <dbReference type="ARBA" id="ARBA00036735"/>
    </source>
</evidence>
<keyword evidence="4" id="KW-0964">Secreted</keyword>
<evidence type="ECO:0000256" key="1">
    <source>
        <dbReference type="ARBA" id="ARBA00004613"/>
    </source>
</evidence>
<evidence type="ECO:0000256" key="3">
    <source>
        <dbReference type="ARBA" id="ARBA00022514"/>
    </source>
</evidence>
<dbReference type="GO" id="GO:0004167">
    <property type="term" value="F:dopachrome isomerase activity"/>
    <property type="evidence" value="ECO:0007669"/>
    <property type="project" value="UniProtKB-EC"/>
</dbReference>
<dbReference type="PANTHER" id="PTHR11954">
    <property type="entry name" value="D-DOPACHROME DECARBOXYLASE"/>
    <property type="match status" value="1"/>
</dbReference>
<dbReference type="GO" id="GO:0005615">
    <property type="term" value="C:extracellular space"/>
    <property type="evidence" value="ECO:0007669"/>
    <property type="project" value="UniProtKB-KW"/>
</dbReference>
<keyword evidence="14" id="KW-1185">Reference proteome</keyword>
<evidence type="ECO:0000256" key="4">
    <source>
        <dbReference type="ARBA" id="ARBA00022525"/>
    </source>
</evidence>
<comment type="subcellular location">
    <subcellularLocation>
        <location evidence="1">Secreted</location>
    </subcellularLocation>
</comment>
<gene>
    <name evidence="13" type="ORF">Moror_715</name>
</gene>
<dbReference type="Gene3D" id="3.30.429.10">
    <property type="entry name" value="Macrophage Migration Inhibitory Factor"/>
    <property type="match status" value="1"/>
</dbReference>
<dbReference type="InterPro" id="IPR014347">
    <property type="entry name" value="Tautomerase/MIF_sf"/>
</dbReference>
<dbReference type="Proteomes" id="UP000017559">
    <property type="component" value="Unassembled WGS sequence"/>
</dbReference>
<evidence type="ECO:0000256" key="5">
    <source>
        <dbReference type="ARBA" id="ARBA00023235"/>
    </source>
</evidence>
<comment type="caution">
    <text evidence="13">The sequence shown here is derived from an EMBL/GenBank/DDBJ whole genome shotgun (WGS) entry which is preliminary data.</text>
</comment>
<proteinExistence type="inferred from homology"/>
<keyword evidence="3" id="KW-0202">Cytokine</keyword>
<dbReference type="GO" id="GO:0050178">
    <property type="term" value="F:phenylpyruvate tautomerase activity"/>
    <property type="evidence" value="ECO:0007669"/>
    <property type="project" value="UniProtKB-EC"/>
</dbReference>
<evidence type="ECO:0000313" key="13">
    <source>
        <dbReference type="EMBL" id="ESK81881.1"/>
    </source>
</evidence>
<evidence type="ECO:0000256" key="8">
    <source>
        <dbReference type="ARBA" id="ARBA00038932"/>
    </source>
</evidence>
<comment type="similarity">
    <text evidence="2">Belongs to the MIF family.</text>
</comment>
<dbReference type="KEGG" id="mrr:Moror_715"/>
<accession>V2WMV3</accession>
<dbReference type="OrthoDB" id="255819at2759"/>
<name>V2WMV3_MONRO</name>
<comment type="catalytic activity">
    <reaction evidence="7">
        <text>L-dopachrome = 5,6-dihydroxyindole-2-carboxylate</text>
        <dbReference type="Rhea" id="RHEA:13041"/>
        <dbReference type="ChEBI" id="CHEBI:16875"/>
        <dbReference type="ChEBI" id="CHEBI:57509"/>
        <dbReference type="EC" id="5.3.3.12"/>
    </reaction>
</comment>
<dbReference type="HOGENOM" id="CLU_2705370_0_0_1"/>
<keyword evidence="5" id="KW-0413">Isomerase</keyword>
<dbReference type="AlphaFoldDB" id="V2WMV3"/>
<sequence>MSFSGTMDPAYQCTIISLGNLTSEANVEYSKVLSEHFEKTLGVSNERGYITFIDPKRTHLGYKGTTFAQIFKK</sequence>
<dbReference type="EC" id="5.3.2.1" evidence="9"/>
<evidence type="ECO:0000256" key="2">
    <source>
        <dbReference type="ARBA" id="ARBA00005851"/>
    </source>
</evidence>
<dbReference type="SUPFAM" id="SSF55331">
    <property type="entry name" value="Tautomerase/MIF"/>
    <property type="match status" value="1"/>
</dbReference>
<dbReference type="EC" id="5.3.3.12" evidence="8"/>
<comment type="catalytic activity">
    <reaction evidence="6">
        <text>3-phenylpyruvate = enol-phenylpyruvate</text>
        <dbReference type="Rhea" id="RHEA:17097"/>
        <dbReference type="ChEBI" id="CHEBI:16815"/>
        <dbReference type="ChEBI" id="CHEBI:18005"/>
        <dbReference type="EC" id="5.3.2.1"/>
    </reaction>
</comment>
<organism evidence="13 14">
    <name type="scientific">Moniliophthora roreri (strain MCA 2997)</name>
    <name type="common">Cocoa frosty pod rot fungus</name>
    <name type="synonym">Crinipellis roreri</name>
    <dbReference type="NCBI Taxonomy" id="1381753"/>
    <lineage>
        <taxon>Eukaryota</taxon>
        <taxon>Fungi</taxon>
        <taxon>Dikarya</taxon>
        <taxon>Basidiomycota</taxon>
        <taxon>Agaricomycotina</taxon>
        <taxon>Agaricomycetes</taxon>
        <taxon>Agaricomycetidae</taxon>
        <taxon>Agaricales</taxon>
        <taxon>Marasmiineae</taxon>
        <taxon>Marasmiaceae</taxon>
        <taxon>Moniliophthora</taxon>
    </lineage>
</organism>
<dbReference type="PANTHER" id="PTHR11954:SF6">
    <property type="entry name" value="MACROPHAGE MIGRATION INHIBITORY FACTOR"/>
    <property type="match status" value="1"/>
</dbReference>